<evidence type="ECO:0000256" key="3">
    <source>
        <dbReference type="ARBA" id="ARBA00023125"/>
    </source>
</evidence>
<evidence type="ECO:0000256" key="4">
    <source>
        <dbReference type="ARBA" id="ARBA00023163"/>
    </source>
</evidence>
<dbReference type="PANTHER" id="PTHR30055:SF234">
    <property type="entry name" value="HTH-TYPE TRANSCRIPTIONAL REGULATOR BETI"/>
    <property type="match status" value="1"/>
</dbReference>
<dbReference type="SUPFAM" id="SSF48498">
    <property type="entry name" value="Tetracyclin repressor-like, C-terminal domain"/>
    <property type="match status" value="1"/>
</dbReference>
<feature type="DNA-binding region" description="H-T-H motif" evidence="5">
    <location>
        <begin position="51"/>
        <end position="70"/>
    </location>
</feature>
<evidence type="ECO:0000256" key="6">
    <source>
        <dbReference type="SAM" id="MobiDB-lite"/>
    </source>
</evidence>
<dbReference type="EMBL" id="JBHTHX010001138">
    <property type="protein sequence ID" value="MFD0887979.1"/>
    <property type="molecule type" value="Genomic_DNA"/>
</dbReference>
<gene>
    <name evidence="8" type="ORF">ACFQ08_25850</name>
</gene>
<evidence type="ECO:0000256" key="5">
    <source>
        <dbReference type="PROSITE-ProRule" id="PRU00335"/>
    </source>
</evidence>
<keyword evidence="4" id="KW-0804">Transcription</keyword>
<comment type="caution">
    <text evidence="8">The sequence shown here is derived from an EMBL/GenBank/DDBJ whole genome shotgun (WGS) entry which is preliminary data.</text>
</comment>
<dbReference type="Gene3D" id="1.10.357.10">
    <property type="entry name" value="Tetracycline Repressor, domain 2"/>
    <property type="match status" value="1"/>
</dbReference>
<name>A0ABW3DYF8_9ACTN</name>
<keyword evidence="9" id="KW-1185">Reference proteome</keyword>
<keyword evidence="1" id="KW-0678">Repressor</keyword>
<reference evidence="9" key="1">
    <citation type="journal article" date="2019" name="Int. J. Syst. Evol. Microbiol.">
        <title>The Global Catalogue of Microorganisms (GCM) 10K type strain sequencing project: providing services to taxonomists for standard genome sequencing and annotation.</title>
        <authorList>
            <consortium name="The Broad Institute Genomics Platform"/>
            <consortium name="The Broad Institute Genome Sequencing Center for Infectious Disease"/>
            <person name="Wu L."/>
            <person name="Ma J."/>
        </authorList>
    </citation>
    <scope>NUCLEOTIDE SEQUENCE [LARGE SCALE GENOMIC DNA]</scope>
    <source>
        <strain evidence="9">CCUG 62974</strain>
    </source>
</reference>
<keyword evidence="2" id="KW-0805">Transcription regulation</keyword>
<evidence type="ECO:0000259" key="7">
    <source>
        <dbReference type="PROSITE" id="PS50977"/>
    </source>
</evidence>
<dbReference type="SUPFAM" id="SSF46689">
    <property type="entry name" value="Homeodomain-like"/>
    <property type="match status" value="1"/>
</dbReference>
<feature type="region of interest" description="Disordered" evidence="6">
    <location>
        <begin position="1"/>
        <end position="29"/>
    </location>
</feature>
<sequence length="218" mass="23809">MSNPGRPRSREQAHNQAQGESRGQARGQARKEHILAVALKIFAENGYRGASIAEIAEGCGLSQPGLLHHFPTKADLLTAVLEYRDRLDAEKFHVDDPAPGTAALRRYVEIVEHNAHLPGLVKLFAIVTSEAAVNPAHPAREWAVGRYEKLIGGLAANLRLGVEDGSIRADVDTTAVARLVFSMMDGLQSQWLLNPDQVDMPGLFRAFVDEVTREITTS</sequence>
<dbReference type="InterPro" id="IPR050109">
    <property type="entry name" value="HTH-type_TetR-like_transc_reg"/>
</dbReference>
<dbReference type="Proteomes" id="UP001597024">
    <property type="component" value="Unassembled WGS sequence"/>
</dbReference>
<dbReference type="InterPro" id="IPR001647">
    <property type="entry name" value="HTH_TetR"/>
</dbReference>
<dbReference type="InterPro" id="IPR009057">
    <property type="entry name" value="Homeodomain-like_sf"/>
</dbReference>
<keyword evidence="3 5" id="KW-0238">DNA-binding</keyword>
<proteinExistence type="predicted"/>
<organism evidence="8 9">
    <name type="scientific">Streptosporangium algeriense</name>
    <dbReference type="NCBI Taxonomy" id="1682748"/>
    <lineage>
        <taxon>Bacteria</taxon>
        <taxon>Bacillati</taxon>
        <taxon>Actinomycetota</taxon>
        <taxon>Actinomycetes</taxon>
        <taxon>Streptosporangiales</taxon>
        <taxon>Streptosporangiaceae</taxon>
        <taxon>Streptosporangium</taxon>
    </lineage>
</organism>
<dbReference type="Pfam" id="PF13977">
    <property type="entry name" value="TetR_C_6"/>
    <property type="match status" value="1"/>
</dbReference>
<dbReference type="PROSITE" id="PS50977">
    <property type="entry name" value="HTH_TETR_2"/>
    <property type="match status" value="1"/>
</dbReference>
<evidence type="ECO:0000256" key="2">
    <source>
        <dbReference type="ARBA" id="ARBA00023015"/>
    </source>
</evidence>
<dbReference type="InterPro" id="IPR039538">
    <property type="entry name" value="BetI_C"/>
</dbReference>
<feature type="domain" description="HTH tetR-type" evidence="7">
    <location>
        <begin position="28"/>
        <end position="88"/>
    </location>
</feature>
<evidence type="ECO:0000256" key="1">
    <source>
        <dbReference type="ARBA" id="ARBA00022491"/>
    </source>
</evidence>
<protein>
    <submittedName>
        <fullName evidence="8">TetR/AcrR family transcriptional regulator</fullName>
    </submittedName>
</protein>
<accession>A0ABW3DYF8</accession>
<evidence type="ECO:0000313" key="8">
    <source>
        <dbReference type="EMBL" id="MFD0887979.1"/>
    </source>
</evidence>
<dbReference type="PANTHER" id="PTHR30055">
    <property type="entry name" value="HTH-TYPE TRANSCRIPTIONAL REGULATOR RUTR"/>
    <property type="match status" value="1"/>
</dbReference>
<dbReference type="Pfam" id="PF00440">
    <property type="entry name" value="TetR_N"/>
    <property type="match status" value="1"/>
</dbReference>
<dbReference type="InterPro" id="IPR036271">
    <property type="entry name" value="Tet_transcr_reg_TetR-rel_C_sf"/>
</dbReference>
<dbReference type="PRINTS" id="PR00455">
    <property type="entry name" value="HTHTETR"/>
</dbReference>
<evidence type="ECO:0000313" key="9">
    <source>
        <dbReference type="Proteomes" id="UP001597024"/>
    </source>
</evidence>